<feature type="region of interest" description="Disordered" evidence="1">
    <location>
        <begin position="1"/>
        <end position="22"/>
    </location>
</feature>
<gene>
    <name evidence="2" type="ORF">CCHR01_18398</name>
</gene>
<accession>A0AAD9EBI1</accession>
<dbReference type="EMBL" id="JAQOWY010000736">
    <property type="protein sequence ID" value="KAK1838981.1"/>
    <property type="molecule type" value="Genomic_DNA"/>
</dbReference>
<evidence type="ECO:0000256" key="1">
    <source>
        <dbReference type="SAM" id="MobiDB-lite"/>
    </source>
</evidence>
<evidence type="ECO:0000313" key="2">
    <source>
        <dbReference type="EMBL" id="KAK1838981.1"/>
    </source>
</evidence>
<protein>
    <submittedName>
        <fullName evidence="2">Uncharacterized protein</fullName>
    </submittedName>
</protein>
<organism evidence="2 3">
    <name type="scientific">Colletotrichum chrysophilum</name>
    <dbReference type="NCBI Taxonomy" id="1836956"/>
    <lineage>
        <taxon>Eukaryota</taxon>
        <taxon>Fungi</taxon>
        <taxon>Dikarya</taxon>
        <taxon>Ascomycota</taxon>
        <taxon>Pezizomycotina</taxon>
        <taxon>Sordariomycetes</taxon>
        <taxon>Hypocreomycetidae</taxon>
        <taxon>Glomerellales</taxon>
        <taxon>Glomerellaceae</taxon>
        <taxon>Colletotrichum</taxon>
        <taxon>Colletotrichum gloeosporioides species complex</taxon>
    </lineage>
</organism>
<reference evidence="2" key="1">
    <citation type="submission" date="2023-01" db="EMBL/GenBank/DDBJ databases">
        <title>Colletotrichum chrysophilum M932 genome sequence.</title>
        <authorList>
            <person name="Baroncelli R."/>
        </authorList>
    </citation>
    <scope>NUCLEOTIDE SEQUENCE</scope>
    <source>
        <strain evidence="2">M932</strain>
    </source>
</reference>
<proteinExistence type="predicted"/>
<evidence type="ECO:0000313" key="3">
    <source>
        <dbReference type="Proteomes" id="UP001243330"/>
    </source>
</evidence>
<comment type="caution">
    <text evidence="2">The sequence shown here is derived from an EMBL/GenBank/DDBJ whole genome shotgun (WGS) entry which is preliminary data.</text>
</comment>
<name>A0AAD9EBI1_9PEZI</name>
<dbReference type="Proteomes" id="UP001243330">
    <property type="component" value="Unassembled WGS sequence"/>
</dbReference>
<dbReference type="AlphaFoldDB" id="A0AAD9EBI1"/>
<sequence length="150" mass="16951">MALEDRRLGTMPWQSTGNPGTFLASKTEPVRVAKRRLEAGIFFHTARAAIWPESGDRAQDVHVFPQRYPKAWPTSTLGTRVPDMILEPSRSRHGHVVGLPRNNRSWDIRLFLLQGLRKTGDLDLTVRVHLMIVACPITRGRSAVPIHTKQ</sequence>
<keyword evidence="3" id="KW-1185">Reference proteome</keyword>